<evidence type="ECO:0008006" key="2">
    <source>
        <dbReference type="Google" id="ProtNLM"/>
    </source>
</evidence>
<dbReference type="SUPFAM" id="SSF56925">
    <property type="entry name" value="OMPA-like"/>
    <property type="match status" value="1"/>
</dbReference>
<dbReference type="AlphaFoldDB" id="A0A383ADI4"/>
<organism evidence="1">
    <name type="scientific">marine metagenome</name>
    <dbReference type="NCBI Taxonomy" id="408172"/>
    <lineage>
        <taxon>unclassified sequences</taxon>
        <taxon>metagenomes</taxon>
        <taxon>ecological metagenomes</taxon>
    </lineage>
</organism>
<gene>
    <name evidence="1" type="ORF">METZ01_LOCUS458507</name>
</gene>
<dbReference type="InterPro" id="IPR011250">
    <property type="entry name" value="OMP/PagP_B-barrel"/>
</dbReference>
<dbReference type="EMBL" id="UINC01191161">
    <property type="protein sequence ID" value="SVE05653.1"/>
    <property type="molecule type" value="Genomic_DNA"/>
</dbReference>
<name>A0A383ADI4_9ZZZZ</name>
<proteinExistence type="predicted"/>
<protein>
    <recommendedName>
        <fullName evidence="2">Outer membrane protein beta-barrel domain-containing protein</fullName>
    </recommendedName>
</protein>
<evidence type="ECO:0000313" key="1">
    <source>
        <dbReference type="EMBL" id="SVE05653.1"/>
    </source>
</evidence>
<accession>A0A383ADI4</accession>
<feature type="non-terminal residue" evidence="1">
    <location>
        <position position="1"/>
    </location>
</feature>
<reference evidence="1" key="1">
    <citation type="submission" date="2018-05" db="EMBL/GenBank/DDBJ databases">
        <authorList>
            <person name="Lanie J.A."/>
            <person name="Ng W.-L."/>
            <person name="Kazmierczak K.M."/>
            <person name="Andrzejewski T.M."/>
            <person name="Davidsen T.M."/>
            <person name="Wayne K.J."/>
            <person name="Tettelin H."/>
            <person name="Glass J.I."/>
            <person name="Rusch D."/>
            <person name="Podicherti R."/>
            <person name="Tsui H.-C.T."/>
            <person name="Winkler M.E."/>
        </authorList>
    </citation>
    <scope>NUCLEOTIDE SEQUENCE</scope>
</reference>
<sequence>QTREGFFIGAGFGWGSLGVSDGDGRESAASGYLKLGGTLNDQVLLGAESNAWAKSEDGVTMTVGGLYGIIQFYPSSTSGFFLKGGAGFSSTSITFWGLTVEEPGFGLIGGLGYDQRLGTNFSLSPYANYVRNGYDGGSTNVMQLGVGVTWH</sequence>